<dbReference type="Proteomes" id="UP000273405">
    <property type="component" value="Unassembled WGS sequence"/>
</dbReference>
<sequence length="69" mass="7770">MGNTVHRQDSPTRVYRGNTGAMAQDSEGFARAREQMGQHTIPELIDLLESEDVRTRFLAEMCLRDATST</sequence>
<protein>
    <recommendedName>
        <fullName evidence="3">HEAT repeat domain-containing protein</fullName>
    </recommendedName>
</protein>
<evidence type="ECO:0000313" key="2">
    <source>
        <dbReference type="Proteomes" id="UP000273405"/>
    </source>
</evidence>
<accession>A0A3A8NA47</accession>
<evidence type="ECO:0000313" key="1">
    <source>
        <dbReference type="EMBL" id="RKH41267.1"/>
    </source>
</evidence>
<dbReference type="EMBL" id="RAWG01000111">
    <property type="protein sequence ID" value="RKH41267.1"/>
    <property type="molecule type" value="Genomic_DNA"/>
</dbReference>
<dbReference type="AlphaFoldDB" id="A0A3A8NA47"/>
<name>A0A3A8NA47_9BACT</name>
<organism evidence="1 2">
    <name type="scientific">Corallococcus sicarius</name>
    <dbReference type="NCBI Taxonomy" id="2316726"/>
    <lineage>
        <taxon>Bacteria</taxon>
        <taxon>Pseudomonadati</taxon>
        <taxon>Myxococcota</taxon>
        <taxon>Myxococcia</taxon>
        <taxon>Myxococcales</taxon>
        <taxon>Cystobacterineae</taxon>
        <taxon>Myxococcaceae</taxon>
        <taxon>Corallococcus</taxon>
    </lineage>
</organism>
<keyword evidence="2" id="KW-1185">Reference proteome</keyword>
<reference evidence="2" key="1">
    <citation type="submission" date="2018-09" db="EMBL/GenBank/DDBJ databases">
        <authorList>
            <person name="Livingstone P.G."/>
            <person name="Whitworth D.E."/>
        </authorList>
    </citation>
    <scope>NUCLEOTIDE SEQUENCE [LARGE SCALE GENOMIC DNA]</scope>
    <source>
        <strain evidence="2">CA040B</strain>
    </source>
</reference>
<proteinExistence type="predicted"/>
<gene>
    <name evidence="1" type="ORF">D7X12_18735</name>
</gene>
<evidence type="ECO:0008006" key="3">
    <source>
        <dbReference type="Google" id="ProtNLM"/>
    </source>
</evidence>
<comment type="caution">
    <text evidence="1">The sequence shown here is derived from an EMBL/GenBank/DDBJ whole genome shotgun (WGS) entry which is preliminary data.</text>
</comment>